<name>A0AAC8X1V5_9LACT</name>
<dbReference type="PANTHER" id="PTHR35936">
    <property type="entry name" value="MEMBRANE-BOUND LYTIC MUREIN TRANSGLYCOSYLASE F"/>
    <property type="match status" value="1"/>
</dbReference>
<evidence type="ECO:0000259" key="3">
    <source>
        <dbReference type="SMART" id="SM00062"/>
    </source>
</evidence>
<feature type="signal peptide" evidence="2">
    <location>
        <begin position="1"/>
        <end position="26"/>
    </location>
</feature>
<dbReference type="AlphaFoldDB" id="A0AAC8X1V5"/>
<dbReference type="RefSeq" id="WP_034258186.1">
    <property type="nucleotide sequence ID" value="NZ_CP014162.1"/>
</dbReference>
<dbReference type="GeneID" id="92867706"/>
<keyword evidence="1 2" id="KW-0732">Signal</keyword>
<gene>
    <name evidence="4" type="ORF">AWM74_09035</name>
</gene>
<feature type="chain" id="PRO_5041899022" description="Solute-binding protein family 3/N-terminal domain-containing protein" evidence="2">
    <location>
        <begin position="27"/>
        <end position="261"/>
    </location>
</feature>
<dbReference type="InterPro" id="IPR001638">
    <property type="entry name" value="Solute-binding_3/MltF_N"/>
</dbReference>
<dbReference type="PANTHER" id="PTHR35936:SF19">
    <property type="entry name" value="AMINO-ACID-BINDING PROTEIN YXEM-RELATED"/>
    <property type="match status" value="1"/>
</dbReference>
<protein>
    <recommendedName>
        <fullName evidence="3">Solute-binding protein family 3/N-terminal domain-containing protein</fullName>
    </recommendedName>
</protein>
<dbReference type="EMBL" id="CP014162">
    <property type="protein sequence ID" value="AMB98347.1"/>
    <property type="molecule type" value="Genomic_DNA"/>
</dbReference>
<evidence type="ECO:0000256" key="1">
    <source>
        <dbReference type="ARBA" id="ARBA00022729"/>
    </source>
</evidence>
<dbReference type="PROSITE" id="PS51257">
    <property type="entry name" value="PROKAR_LIPOPROTEIN"/>
    <property type="match status" value="1"/>
</dbReference>
<evidence type="ECO:0000256" key="2">
    <source>
        <dbReference type="SAM" id="SignalP"/>
    </source>
</evidence>
<proteinExistence type="predicted"/>
<dbReference type="SMART" id="SM00062">
    <property type="entry name" value="PBPb"/>
    <property type="match status" value="1"/>
</dbReference>
<dbReference type="Pfam" id="PF00497">
    <property type="entry name" value="SBP_bac_3"/>
    <property type="match status" value="1"/>
</dbReference>
<reference evidence="4 5" key="1">
    <citation type="journal article" date="2016" name="Genome Announc.">
        <title>Complete Genome Sequences of Aerococcus christensenii CCUG 28831T, Aerococcus sanguinicola CCUG 43001T, Aerococcus urinae CCUG 36881T, Aerococcus urinaeequi CCUG 28094T, Aerococcus urinaehominis CCUG 42038 BT, and Aerococcus viridans CCUG 4311T.</title>
        <authorList>
            <person name="Carkaci D."/>
            <person name="Dargis R."/>
            <person name="Nielsen X.C."/>
            <person name="Skovgaard O."/>
            <person name="Fuursted K."/>
            <person name="Christensen J.J."/>
        </authorList>
    </citation>
    <scope>NUCLEOTIDE SEQUENCE [LARGE SCALE GENOMIC DNA]</scope>
    <source>
        <strain evidence="4 5">CCUG28094</strain>
    </source>
</reference>
<feature type="domain" description="Solute-binding protein family 3/N-terminal" evidence="3">
    <location>
        <begin position="33"/>
        <end position="257"/>
    </location>
</feature>
<dbReference type="SUPFAM" id="SSF53850">
    <property type="entry name" value="Periplasmic binding protein-like II"/>
    <property type="match status" value="1"/>
</dbReference>
<sequence>MKKFLKWVVFSTVALLLTACGNTSSAETSEDKVIRVGATGQSFPNSYQENGELTGFDVEVFETVVTNLGYTIEWTTGGFDGLVTQLNTGKLDTIANNFAQTEERAEVYQFSTPYAYAHTTLGVLADSDIQTIEDLEGKTIGLVAGSHKVDIMKKYIGDNGLDIEIRTYENREGPELDVEKGQIDAYAQDYTIIQASIQLKDKPFRTLDQTFSNDNVVFPFAKTEEGTAFKEAFDAELENLREDGTLAEISNKYYGEDVTQG</sequence>
<dbReference type="Gene3D" id="3.40.190.10">
    <property type="entry name" value="Periplasmic binding protein-like II"/>
    <property type="match status" value="2"/>
</dbReference>
<evidence type="ECO:0000313" key="4">
    <source>
        <dbReference type="EMBL" id="AMB98347.1"/>
    </source>
</evidence>
<organism evidence="4 5">
    <name type="scientific">Aerococcus urinaeequi</name>
    <dbReference type="NCBI Taxonomy" id="51665"/>
    <lineage>
        <taxon>Bacteria</taxon>
        <taxon>Bacillati</taxon>
        <taxon>Bacillota</taxon>
        <taxon>Bacilli</taxon>
        <taxon>Lactobacillales</taxon>
        <taxon>Aerococcaceae</taxon>
        <taxon>Aerococcus</taxon>
    </lineage>
</organism>
<evidence type="ECO:0000313" key="5">
    <source>
        <dbReference type="Proteomes" id="UP000067698"/>
    </source>
</evidence>
<accession>A0AAC8X1V5</accession>
<dbReference type="Proteomes" id="UP000067698">
    <property type="component" value="Chromosome"/>
</dbReference>
<reference evidence="5" key="2">
    <citation type="submission" date="2016-01" db="EMBL/GenBank/DDBJ databases">
        <title>Six Aerococcus type strain genome sequencing and assembly using PacBio and Illumina Hiseq.</title>
        <authorList>
            <person name="Carkaci D."/>
            <person name="Dargis R."/>
            <person name="Nielsen X.C."/>
            <person name="Skovgaard O."/>
            <person name="Fuursted K."/>
            <person name="Christensen J.J."/>
        </authorList>
    </citation>
    <scope>NUCLEOTIDE SEQUENCE [LARGE SCALE GENOMIC DNA]</scope>
    <source>
        <strain evidence="5">CCUG28094</strain>
    </source>
</reference>